<dbReference type="Gene3D" id="3.90.1200.10">
    <property type="match status" value="1"/>
</dbReference>
<keyword evidence="3" id="KW-1185">Reference proteome</keyword>
<dbReference type="EMBL" id="JROO01000034">
    <property type="protein sequence ID" value="KIH97630.1"/>
    <property type="molecule type" value="Genomic_DNA"/>
</dbReference>
<comment type="caution">
    <text evidence="2">The sequence shown here is derived from an EMBL/GenBank/DDBJ whole genome shotgun (WGS) entry which is preliminary data.</text>
</comment>
<proteinExistence type="predicted"/>
<dbReference type="Proteomes" id="UP000031675">
    <property type="component" value="Unassembled WGS sequence"/>
</dbReference>
<gene>
    <name evidence="2" type="ORF">LP52_18160</name>
</gene>
<dbReference type="InterPro" id="IPR011009">
    <property type="entry name" value="Kinase-like_dom_sf"/>
</dbReference>
<protein>
    <recommendedName>
        <fullName evidence="1">Aminoglycoside phosphotransferase domain-containing protein</fullName>
    </recommendedName>
</protein>
<reference evidence="3" key="1">
    <citation type="journal article" date="2015" name="Chem. Biol.">
        <title>Structure, bioactivity, and resistance mechanism of streptomonomicin, an unusual lasso Peptide from an understudied halophilic actinomycete.</title>
        <authorList>
            <person name="Metelev M."/>
            <person name="Tietz J.I."/>
            <person name="Melby J.O."/>
            <person name="Blair P.M."/>
            <person name="Zhu L."/>
            <person name="Livnat I."/>
            <person name="Severinov K."/>
            <person name="Mitchell D.A."/>
        </authorList>
    </citation>
    <scope>NUCLEOTIDE SEQUENCE [LARGE SCALE GENOMIC DNA]</scope>
    <source>
        <strain evidence="3">YIM 90003</strain>
    </source>
</reference>
<dbReference type="Pfam" id="PF01636">
    <property type="entry name" value="APH"/>
    <property type="match status" value="1"/>
</dbReference>
<feature type="domain" description="Aminoglycoside phosphotransferase" evidence="1">
    <location>
        <begin position="3"/>
        <end position="156"/>
    </location>
</feature>
<name>A0A0C2JFN0_9ACTN</name>
<evidence type="ECO:0000313" key="3">
    <source>
        <dbReference type="Proteomes" id="UP000031675"/>
    </source>
</evidence>
<dbReference type="STRING" id="183763.LP52_18160"/>
<dbReference type="AlphaFoldDB" id="A0A0C2JFN0"/>
<sequence>MTAARSLGIETSRVIATGTDASGAWTIFERVAGLPGTLRNPHELMEFVERVLALRQSLDSATRPFASGQGWMDEHGTGRSHSTFLMGQLSAQARLLPWWSFLAAELRTVDSRRSAYLHGDVKPEHFLAGPDRVAVVDWEACARGPAAVDFADAAFHALRDLAYTHSGKSVPFSVLARLPTTTAVLAWRIALWLDRRRPGDLMRITAHDLSNIVSAPDAESALRRALNIVVTARDGGVPR</sequence>
<organism evidence="2 3">
    <name type="scientific">Streptomonospora alba</name>
    <dbReference type="NCBI Taxonomy" id="183763"/>
    <lineage>
        <taxon>Bacteria</taxon>
        <taxon>Bacillati</taxon>
        <taxon>Actinomycetota</taxon>
        <taxon>Actinomycetes</taxon>
        <taxon>Streptosporangiales</taxon>
        <taxon>Nocardiopsidaceae</taxon>
        <taxon>Streptomonospora</taxon>
    </lineage>
</organism>
<dbReference type="InterPro" id="IPR002575">
    <property type="entry name" value="Aminoglycoside_PTrfase"/>
</dbReference>
<evidence type="ECO:0000313" key="2">
    <source>
        <dbReference type="EMBL" id="KIH97630.1"/>
    </source>
</evidence>
<dbReference type="SUPFAM" id="SSF56112">
    <property type="entry name" value="Protein kinase-like (PK-like)"/>
    <property type="match status" value="1"/>
</dbReference>
<evidence type="ECO:0000259" key="1">
    <source>
        <dbReference type="Pfam" id="PF01636"/>
    </source>
</evidence>
<accession>A0A0C2JFN0</accession>